<dbReference type="InterPro" id="IPR054471">
    <property type="entry name" value="GPIID_WHD"/>
</dbReference>
<dbReference type="Pfam" id="PF12796">
    <property type="entry name" value="Ank_2"/>
    <property type="match status" value="3"/>
</dbReference>
<reference evidence="7" key="1">
    <citation type="journal article" date="2020" name="Phytopathology">
        <title>Genome sequence and comparative analysis of Colletotrichum gloeosporioides isolated from Liriodendron leaves.</title>
        <authorList>
            <person name="Fu F.F."/>
            <person name="Hao Z."/>
            <person name="Wang P."/>
            <person name="Lu Y."/>
            <person name="Xue L.J."/>
            <person name="Wei G."/>
            <person name="Tian Y."/>
            <person name="Baishi H."/>
            <person name="Xu H."/>
            <person name="Shi J."/>
            <person name="Cheng T."/>
            <person name="Wang G."/>
            <person name="Yi Y."/>
            <person name="Chen J."/>
        </authorList>
    </citation>
    <scope>NUCLEOTIDE SEQUENCE</scope>
    <source>
        <strain evidence="7">Lc1</strain>
    </source>
</reference>
<organism evidence="7 8">
    <name type="scientific">Colletotrichum gloeosporioides</name>
    <name type="common">Anthracnose fungus</name>
    <name type="synonym">Glomerella cingulata</name>
    <dbReference type="NCBI Taxonomy" id="474922"/>
    <lineage>
        <taxon>Eukaryota</taxon>
        <taxon>Fungi</taxon>
        <taxon>Dikarya</taxon>
        <taxon>Ascomycota</taxon>
        <taxon>Pezizomycotina</taxon>
        <taxon>Sordariomycetes</taxon>
        <taxon>Hypocreomycetidae</taxon>
        <taxon>Glomerellales</taxon>
        <taxon>Glomerellaceae</taxon>
        <taxon>Colletotrichum</taxon>
        <taxon>Colletotrichum gloeosporioides species complex</taxon>
    </lineage>
</organism>
<feature type="repeat" description="ANK" evidence="3">
    <location>
        <begin position="894"/>
        <end position="928"/>
    </location>
</feature>
<sequence length="1460" mass="162596">MSASHSDSDAVVIGRDDISDYNPDQILPEPPEVIENLRAWLQPTKYDVESGEYRKHLSSHAPGTGEWITSNSTYNHWLKDEEQGLLWIKGIPGSGKSVLASKIVRDLSQNQPGTPVLYFFFRKIIDANHEPVSLLRDWLDQLLLYSPPLQKQIKGYVENKRSLNSMSMEGLWKDLRMALSGLHGKAFCIVDALDEMDRHHWTFIRALGELGTWKPHRVKLLVTSRFMPEMEPLMRGSNHSQIQLQSDMVDVDIANYVRTSLESSDVSLEDQKVIREAIPGQAHGIFLYAKLAMDAFLKPGANAKKVLKALLQDMSAMYSSLLREHSRRSGVPEDVQLFILQWITHATRPLSLLEMADIINVTHPSLVDQDLKLSKDIVRAACGSLLEILPDETVCVIHHTFTEYLTDINRNHNSANHILTSGETNARLGLACLNYLQAGCLDEMSPEKDESANHPSNKPRRVYKRLDTAEANLKYPFVAYAASNWHVHLAKSTCEGYPQKEINRALDMFVESPHRLNTWLEIRWEEGIGGVTPLHIAARYGLSEWVRHQLTAPGAAVDPVDVNGRSPLFWAAECGIKDIVKALIDAGANPDRDENEGLRPLHRAASMNHAGVVKVLLEADVNPLTLKTKENSDNWCGNASRTKGHTPLMALHRALAWAAERGQDKIVNRILAEPGVDINRKIRGGTPLFRACRSGSAQTALLLLKSGADVTIQCQRDEEFGGSNAPKYDSHGDSESDIEESENTSDPRRRRDITALYIACEGPTRSNRTPLTSDPLAAREVLEAFIECGENIHQRFSDGSTLLHAAKGNPVWMSLLIERSVDPNIADNKGHTPLHNPGNTDNISQLIENGHANLNAAVPSNGKTPLFFLLDCNATFVTLKFLEYGPDCKVVDSEGNGVLHVALGKSNPDARIIKKLIESGADVNLRNKSDMTPMDVMRLSGEYAQEIWDMLLSAGADINAKDKHGCTAIFRMVKSRTSDRKDPHRDMKAMIERGATINTCDAKGRSLLHEAVRNHPGSPKGLFNYQEHPRLDFLISLGLDLHVVDKDGNGLLHELSWHPLNFENSTSVIPVWKQLLDLGLDPQQPNKKGRTPLHNLSCKARRGSSEPDATYPFDLLISRAETVDAADEDGITPLHIAVTASEYHTKKLLDAGADPNVATNEDLTPLHLAVRSRQSNIVGLLLDSLYQLAGFEDARRGAWLADDCPLPIPGVNLKDKKGQTPLHYACISGRPEVVAMLLKAGANAKVAGLREACDLFEAENALWDAPHRRAPEPGNGDATGLKLSDLSRPQYIGNNHLLKDTARLGEIIDMLLDRGADLSWPWEERRWDEKLAGISTTSLGCGDYTLRCWTAVSQKRQLGPSCHQFGHEESPFDEYLVKYRDEATITALRNYHGIKKGRPNRKLLWSILKRHQYYLVEELFHCGVDFFAENQRLRLTGLEELIHGGFTCLPKRDKKRASAV</sequence>
<name>A0A8H4CRA7_COLGL</name>
<dbReference type="SMART" id="SM00248">
    <property type="entry name" value="ANK"/>
    <property type="match status" value="15"/>
</dbReference>
<dbReference type="PROSITE" id="PS50088">
    <property type="entry name" value="ANK_REPEAT"/>
    <property type="match status" value="9"/>
</dbReference>
<keyword evidence="1" id="KW-0677">Repeat</keyword>
<feature type="repeat" description="ANK" evidence="3">
    <location>
        <begin position="596"/>
        <end position="628"/>
    </location>
</feature>
<feature type="repeat" description="ANK" evidence="3">
    <location>
        <begin position="529"/>
        <end position="562"/>
    </location>
</feature>
<feature type="repeat" description="ANK" evidence="3">
    <location>
        <begin position="563"/>
        <end position="595"/>
    </location>
</feature>
<dbReference type="InterPro" id="IPR002110">
    <property type="entry name" value="Ankyrin_rpt"/>
</dbReference>
<dbReference type="PRINTS" id="PR01415">
    <property type="entry name" value="ANKYRIN"/>
</dbReference>
<dbReference type="Proteomes" id="UP000613401">
    <property type="component" value="Unassembled WGS sequence"/>
</dbReference>
<dbReference type="SUPFAM" id="SSF48403">
    <property type="entry name" value="Ankyrin repeat"/>
    <property type="match status" value="2"/>
</dbReference>
<feature type="repeat" description="ANK" evidence="3">
    <location>
        <begin position="929"/>
        <end position="963"/>
    </location>
</feature>
<dbReference type="SUPFAM" id="SSF52540">
    <property type="entry name" value="P-loop containing nucleoside triphosphate hydrolases"/>
    <property type="match status" value="1"/>
</dbReference>
<dbReference type="RefSeq" id="XP_045267621.1">
    <property type="nucleotide sequence ID" value="XM_045406329.1"/>
</dbReference>
<feature type="repeat" description="ANK" evidence="3">
    <location>
        <begin position="1129"/>
        <end position="1160"/>
    </location>
</feature>
<feature type="domain" description="GPI inositol-deacylase winged helix" evidence="5">
    <location>
        <begin position="339"/>
        <end position="411"/>
    </location>
</feature>
<evidence type="ECO:0000256" key="1">
    <source>
        <dbReference type="ARBA" id="ARBA00022737"/>
    </source>
</evidence>
<dbReference type="PANTHER" id="PTHR24198">
    <property type="entry name" value="ANKYRIN REPEAT AND PROTEIN KINASE DOMAIN-CONTAINING PROTEIN"/>
    <property type="match status" value="1"/>
</dbReference>
<dbReference type="InterPro" id="IPR036770">
    <property type="entry name" value="Ankyrin_rpt-contain_sf"/>
</dbReference>
<evidence type="ECO:0008006" key="9">
    <source>
        <dbReference type="Google" id="ProtNLM"/>
    </source>
</evidence>
<feature type="repeat" description="ANK" evidence="3">
    <location>
        <begin position="683"/>
        <end position="715"/>
    </location>
</feature>
<feature type="repeat" description="ANK" evidence="3">
    <location>
        <begin position="1217"/>
        <end position="1249"/>
    </location>
</feature>
<dbReference type="InterPro" id="IPR027417">
    <property type="entry name" value="P-loop_NTPase"/>
</dbReference>
<keyword evidence="8" id="KW-1185">Reference proteome</keyword>
<accession>A0A8H4CRA7</accession>
<dbReference type="Pfam" id="PF22939">
    <property type="entry name" value="WHD_GPIID"/>
    <property type="match status" value="1"/>
</dbReference>
<evidence type="ECO:0000256" key="4">
    <source>
        <dbReference type="SAM" id="MobiDB-lite"/>
    </source>
</evidence>
<evidence type="ECO:0000259" key="5">
    <source>
        <dbReference type="Pfam" id="PF22939"/>
    </source>
</evidence>
<feature type="region of interest" description="Disordered" evidence="4">
    <location>
        <begin position="719"/>
        <end position="750"/>
    </location>
</feature>
<comment type="caution">
    <text evidence="7">The sequence shown here is derived from an EMBL/GenBank/DDBJ whole genome shotgun (WGS) entry which is preliminary data.</text>
</comment>
<reference evidence="7" key="2">
    <citation type="submission" date="2020-03" db="EMBL/GenBank/DDBJ databases">
        <authorList>
            <person name="Fu F.-F."/>
            <person name="Chen J."/>
        </authorList>
    </citation>
    <scope>NUCLEOTIDE SEQUENCE</scope>
    <source>
        <strain evidence="7">Lc1</strain>
    </source>
</reference>
<feature type="repeat" description="ANK" evidence="3">
    <location>
        <begin position="1161"/>
        <end position="1183"/>
    </location>
</feature>
<evidence type="ECO:0000313" key="8">
    <source>
        <dbReference type="Proteomes" id="UP000613401"/>
    </source>
</evidence>
<evidence type="ECO:0000256" key="2">
    <source>
        <dbReference type="ARBA" id="ARBA00023043"/>
    </source>
</evidence>
<proteinExistence type="predicted"/>
<protein>
    <recommendedName>
        <fullName evidence="9">NACHT domain-containing protein</fullName>
    </recommendedName>
</protein>
<dbReference type="PANTHER" id="PTHR24198:SF165">
    <property type="entry name" value="ANKYRIN REPEAT-CONTAINING PROTEIN-RELATED"/>
    <property type="match status" value="1"/>
</dbReference>
<evidence type="ECO:0000256" key="3">
    <source>
        <dbReference type="PROSITE-ProRule" id="PRU00023"/>
    </source>
</evidence>
<evidence type="ECO:0000313" key="7">
    <source>
        <dbReference type="EMBL" id="KAF3808462.1"/>
    </source>
</evidence>
<dbReference type="Gene3D" id="3.40.50.300">
    <property type="entry name" value="P-loop containing nucleotide triphosphate hydrolases"/>
    <property type="match status" value="1"/>
</dbReference>
<dbReference type="Pfam" id="PF24883">
    <property type="entry name" value="NPHP3_N"/>
    <property type="match status" value="1"/>
</dbReference>
<keyword evidence="2 3" id="KW-0040">ANK repeat</keyword>
<dbReference type="GeneID" id="69013469"/>
<dbReference type="PROSITE" id="PS50297">
    <property type="entry name" value="ANK_REP_REGION"/>
    <property type="match status" value="7"/>
</dbReference>
<gene>
    <name evidence="7" type="ORF">GCG54_00006320</name>
</gene>
<dbReference type="Gene3D" id="1.25.40.20">
    <property type="entry name" value="Ankyrin repeat-containing domain"/>
    <property type="match status" value="4"/>
</dbReference>
<evidence type="ECO:0000259" key="6">
    <source>
        <dbReference type="Pfam" id="PF24883"/>
    </source>
</evidence>
<dbReference type="InterPro" id="IPR056884">
    <property type="entry name" value="NPHP3-like_N"/>
</dbReference>
<feature type="domain" description="Nephrocystin 3-like N-terminal" evidence="6">
    <location>
        <begin position="63"/>
        <end position="225"/>
    </location>
</feature>
<dbReference type="EMBL" id="WVTB01000019">
    <property type="protein sequence ID" value="KAF3808462.1"/>
    <property type="molecule type" value="Genomic_DNA"/>
</dbReference>